<gene>
    <name evidence="1" type="ORF">YALI1_C08245g</name>
</gene>
<evidence type="ECO:0000313" key="1">
    <source>
        <dbReference type="EMBL" id="AOW02425.1"/>
    </source>
</evidence>
<evidence type="ECO:0000313" key="2">
    <source>
        <dbReference type="Proteomes" id="UP000182444"/>
    </source>
</evidence>
<reference evidence="1 2" key="1">
    <citation type="journal article" date="2016" name="PLoS ONE">
        <title>Sequence Assembly of Yarrowia lipolytica Strain W29/CLIB89 Shows Transposable Element Diversity.</title>
        <authorList>
            <person name="Magnan C."/>
            <person name="Yu J."/>
            <person name="Chang I."/>
            <person name="Jahn E."/>
            <person name="Kanomata Y."/>
            <person name="Wu J."/>
            <person name="Zeller M."/>
            <person name="Oakes M."/>
            <person name="Baldi P."/>
            <person name="Sandmeyer S."/>
        </authorList>
    </citation>
    <scope>NUCLEOTIDE SEQUENCE [LARGE SCALE GENOMIC DNA]</scope>
    <source>
        <strain evidence="2">CLIB89(W29)</strain>
    </source>
</reference>
<dbReference type="VEuPathDB" id="FungiDB:YALI1_C08245g"/>
<dbReference type="RefSeq" id="XP_068138326.1">
    <property type="nucleotide sequence ID" value="XM_068282225.1"/>
</dbReference>
<organism evidence="1 2">
    <name type="scientific">Yarrowia lipolytica</name>
    <name type="common">Candida lipolytica</name>
    <dbReference type="NCBI Taxonomy" id="4952"/>
    <lineage>
        <taxon>Eukaryota</taxon>
        <taxon>Fungi</taxon>
        <taxon>Dikarya</taxon>
        <taxon>Ascomycota</taxon>
        <taxon>Saccharomycotina</taxon>
        <taxon>Dipodascomycetes</taxon>
        <taxon>Dipodascales</taxon>
        <taxon>Dipodascales incertae sedis</taxon>
        <taxon>Yarrowia</taxon>
    </lineage>
</organism>
<name>A0A1D8N9W6_YARLL</name>
<sequence length="157" mass="17782">MACCAICPELQHTTSSGTVPTTSSYRTSSIRYNVSFARILLSWRNKSKGLSNIGCGAIDCCMSRRFRQRLVDSSRSGLGSRVVVSRRRSTARSHELWPRDDVIEYRGSSIRTCTMGASIVRYYYKCSTLVPVPYFVGRPCSLVQHLKLNNQCWTLQR</sequence>
<dbReference type="GeneID" id="94582865"/>
<dbReference type="EMBL" id="CP017555">
    <property type="protein sequence ID" value="AOW02425.1"/>
    <property type="molecule type" value="Genomic_DNA"/>
</dbReference>
<dbReference type="Proteomes" id="UP000182444">
    <property type="component" value="Chromosome 1C"/>
</dbReference>
<accession>A0A1D8N9W6</accession>
<dbReference type="AlphaFoldDB" id="A0A1D8N9W6"/>
<protein>
    <submittedName>
        <fullName evidence="1">Uncharacterized protein</fullName>
    </submittedName>
</protein>
<proteinExistence type="predicted"/>